<dbReference type="InterPro" id="IPR026992">
    <property type="entry name" value="DIOX_N"/>
</dbReference>
<dbReference type="InterPro" id="IPR005123">
    <property type="entry name" value="Oxoglu/Fe-dep_dioxygenase_dom"/>
</dbReference>
<dbReference type="PANTHER" id="PTHR47990">
    <property type="entry name" value="2-OXOGLUTARATE (2OG) AND FE(II)-DEPENDENT OXYGENASE SUPERFAMILY PROTEIN-RELATED"/>
    <property type="match status" value="1"/>
</dbReference>
<dbReference type="Proteomes" id="UP000001396">
    <property type="component" value="Unassembled WGS sequence"/>
</dbReference>
<evidence type="ECO:0000313" key="3">
    <source>
        <dbReference type="EMBL" id="EFA84105.1"/>
    </source>
</evidence>
<proteinExistence type="inferred from homology"/>
<gene>
    <name evidence="3" type="ORF">PPL_03178</name>
</gene>
<dbReference type="GO" id="GO:0046872">
    <property type="term" value="F:metal ion binding"/>
    <property type="evidence" value="ECO:0007669"/>
    <property type="project" value="UniProtKB-KW"/>
</dbReference>
<evidence type="ECO:0000313" key="4">
    <source>
        <dbReference type="Proteomes" id="UP000001396"/>
    </source>
</evidence>
<dbReference type="PROSITE" id="PS51471">
    <property type="entry name" value="FE2OG_OXY"/>
    <property type="match status" value="1"/>
</dbReference>
<evidence type="ECO:0000259" key="2">
    <source>
        <dbReference type="PROSITE" id="PS51471"/>
    </source>
</evidence>
<keyword evidence="1" id="KW-0408">Iron</keyword>
<evidence type="ECO:0000256" key="1">
    <source>
        <dbReference type="RuleBase" id="RU003682"/>
    </source>
</evidence>
<dbReference type="RefSeq" id="XP_020436222.1">
    <property type="nucleotide sequence ID" value="XM_020574150.1"/>
</dbReference>
<dbReference type="Pfam" id="PF03171">
    <property type="entry name" value="2OG-FeII_Oxy"/>
    <property type="match status" value="1"/>
</dbReference>
<name>D3B457_HETP5</name>
<dbReference type="InterPro" id="IPR044861">
    <property type="entry name" value="IPNS-like_FE2OG_OXY"/>
</dbReference>
<dbReference type="OMA" id="DESFWVM"/>
<dbReference type="STRING" id="670386.D3B457"/>
<dbReference type="InterPro" id="IPR027443">
    <property type="entry name" value="IPNS-like_sf"/>
</dbReference>
<comment type="caution">
    <text evidence="3">The sequence shown here is derived from an EMBL/GenBank/DDBJ whole genome shotgun (WGS) entry which is preliminary data.</text>
</comment>
<comment type="similarity">
    <text evidence="1">Belongs to the iron/ascorbate-dependent oxidoreductase family.</text>
</comment>
<dbReference type="SUPFAM" id="SSF51197">
    <property type="entry name" value="Clavaminate synthase-like"/>
    <property type="match status" value="1"/>
</dbReference>
<keyword evidence="4" id="KW-1185">Reference proteome</keyword>
<dbReference type="Gene3D" id="2.60.120.330">
    <property type="entry name" value="B-lactam Antibiotic, Isopenicillin N Synthase, Chain"/>
    <property type="match status" value="1"/>
</dbReference>
<dbReference type="AlphaFoldDB" id="D3B457"/>
<feature type="domain" description="Fe2OG dioxygenase" evidence="2">
    <location>
        <begin position="175"/>
        <end position="280"/>
    </location>
</feature>
<dbReference type="GeneID" id="31358701"/>
<dbReference type="EMBL" id="ADBJ01000010">
    <property type="protein sequence ID" value="EFA84105.1"/>
    <property type="molecule type" value="Genomic_DNA"/>
</dbReference>
<dbReference type="InterPro" id="IPR050231">
    <property type="entry name" value="Iron_ascorbate_oxido_reductase"/>
</dbReference>
<keyword evidence="1" id="KW-0479">Metal-binding</keyword>
<organism evidence="3 4">
    <name type="scientific">Heterostelium pallidum (strain ATCC 26659 / Pp 5 / PN500)</name>
    <name type="common">Cellular slime mold</name>
    <name type="synonym">Polysphondylium pallidum</name>
    <dbReference type="NCBI Taxonomy" id="670386"/>
    <lineage>
        <taxon>Eukaryota</taxon>
        <taxon>Amoebozoa</taxon>
        <taxon>Evosea</taxon>
        <taxon>Eumycetozoa</taxon>
        <taxon>Dictyostelia</taxon>
        <taxon>Acytosteliales</taxon>
        <taxon>Acytosteliaceae</taxon>
        <taxon>Heterostelium</taxon>
    </lineage>
</organism>
<dbReference type="Pfam" id="PF14226">
    <property type="entry name" value="DIOX_N"/>
    <property type="match status" value="1"/>
</dbReference>
<sequence length="325" mass="37526">MEQLKSLPIIDISGLWSDDVSKWNKVAKEIDEVSRGIGFFYIVGHQIPSERFEKMMEISRFFFGLPMEKKLEVDMTKNQFHRGYGGFQLEQLNPLSPHDEKETLEFGMKMSPDNPLYLHKLYGPNPRPSAFDQATIDLIDEHYLDMKNIICMLLRAIASALNLDREYFARHYDYPLAAMRLMHYTANLDLPNTGEIVLGGGEHTDYGILTILQQDDVGGLQVKTMSDEWIDVPFVKDSYVVNIGDMLQRWTNDIYRSTAHRVLRPPKGVHRYSIPFFGEPHTDTIVECIPSCCSDSSPPKYKPISAGDYLQSRFLDTYEYKKQKY</sequence>
<dbReference type="GO" id="GO:0016491">
    <property type="term" value="F:oxidoreductase activity"/>
    <property type="evidence" value="ECO:0007669"/>
    <property type="project" value="UniProtKB-KW"/>
</dbReference>
<reference evidence="3 4" key="1">
    <citation type="journal article" date="2011" name="Genome Res.">
        <title>Phylogeny-wide analysis of social amoeba genomes highlights ancient origins for complex intercellular communication.</title>
        <authorList>
            <person name="Heidel A.J."/>
            <person name="Lawal H.M."/>
            <person name="Felder M."/>
            <person name="Schilde C."/>
            <person name="Helps N.R."/>
            <person name="Tunggal B."/>
            <person name="Rivero F."/>
            <person name="John U."/>
            <person name="Schleicher M."/>
            <person name="Eichinger L."/>
            <person name="Platzer M."/>
            <person name="Noegel A.A."/>
            <person name="Schaap P."/>
            <person name="Gloeckner G."/>
        </authorList>
    </citation>
    <scope>NUCLEOTIDE SEQUENCE [LARGE SCALE GENOMIC DNA]</scope>
    <source>
        <strain evidence="4">ATCC 26659 / Pp 5 / PN500</strain>
    </source>
</reference>
<accession>D3B457</accession>
<protein>
    <recommendedName>
        <fullName evidence="2">Fe2OG dioxygenase domain-containing protein</fullName>
    </recommendedName>
</protein>
<keyword evidence="1" id="KW-0560">Oxidoreductase</keyword>
<dbReference type="PRINTS" id="PR00682">
    <property type="entry name" value="IPNSYNTHASE"/>
</dbReference>
<dbReference type="InParanoid" id="D3B457"/>